<keyword evidence="1" id="KW-0472">Membrane</keyword>
<protein>
    <recommendedName>
        <fullName evidence="4">Inner membrane protein ylaC</fullName>
    </recommendedName>
</protein>
<dbReference type="OrthoDB" id="6504054at2"/>
<reference evidence="2 3" key="1">
    <citation type="journal article" date="2019" name="Environ. Microbiol.">
        <title>Species interactions and distinct microbial communities in high Arctic permafrost affected cryosols are associated with the CH4 and CO2 gas fluxes.</title>
        <authorList>
            <person name="Altshuler I."/>
            <person name="Hamel J."/>
            <person name="Turney S."/>
            <person name="Magnuson E."/>
            <person name="Levesque R."/>
            <person name="Greer C."/>
            <person name="Whyte L.G."/>
        </authorList>
    </citation>
    <scope>NUCLEOTIDE SEQUENCE [LARGE SCALE GENOMIC DNA]</scope>
    <source>
        <strain evidence="2 3">E4</strain>
    </source>
</reference>
<keyword evidence="1" id="KW-0812">Transmembrane</keyword>
<sequence length="168" mass="19520">MDVIKNILNSEIDRINRLEGRDGKPRINSEFFVNHPWLCLAMLAGYILVAIVMYVSPYMGVWWFVGFTAFLLFMSAMLLLEIKPTYRYEDIGVLDLRVCYNGEWYFSREISDEAVAQLLSAKEVSPRVKNRIEAIVRNKGAIDFYDVYDLARQDQLLNRTLDSVQIAH</sequence>
<dbReference type="AlphaFoldDB" id="A0A502GMU8"/>
<evidence type="ECO:0000313" key="3">
    <source>
        <dbReference type="Proteomes" id="UP000317663"/>
    </source>
</evidence>
<evidence type="ECO:0008006" key="4">
    <source>
        <dbReference type="Google" id="ProtNLM"/>
    </source>
</evidence>
<proteinExistence type="predicted"/>
<keyword evidence="1" id="KW-1133">Transmembrane helix</keyword>
<dbReference type="Pfam" id="PF10777">
    <property type="entry name" value="YlaC"/>
    <property type="match status" value="1"/>
</dbReference>
<feature type="transmembrane region" description="Helical" evidence="1">
    <location>
        <begin position="31"/>
        <end position="55"/>
    </location>
</feature>
<gene>
    <name evidence="2" type="ORF">EAH77_10050</name>
</gene>
<dbReference type="EMBL" id="RCZD01000004">
    <property type="protein sequence ID" value="TPG62798.1"/>
    <property type="molecule type" value="Genomic_DNA"/>
</dbReference>
<keyword evidence="3" id="KW-1185">Reference proteome</keyword>
<evidence type="ECO:0000313" key="2">
    <source>
        <dbReference type="EMBL" id="TPG62798.1"/>
    </source>
</evidence>
<dbReference type="RefSeq" id="WP_140472182.1">
    <property type="nucleotide sequence ID" value="NZ_RCZD01000004.1"/>
</dbReference>
<accession>A0A502GMU8</accession>
<evidence type="ECO:0000256" key="1">
    <source>
        <dbReference type="SAM" id="Phobius"/>
    </source>
</evidence>
<dbReference type="InterPro" id="IPR019713">
    <property type="entry name" value="Memb_YlaC"/>
</dbReference>
<name>A0A502GMU8_9GAMM</name>
<feature type="transmembrane region" description="Helical" evidence="1">
    <location>
        <begin position="61"/>
        <end position="80"/>
    </location>
</feature>
<organism evidence="2 3">
    <name type="scientific">Ewingella americana</name>
    <dbReference type="NCBI Taxonomy" id="41202"/>
    <lineage>
        <taxon>Bacteria</taxon>
        <taxon>Pseudomonadati</taxon>
        <taxon>Pseudomonadota</taxon>
        <taxon>Gammaproteobacteria</taxon>
        <taxon>Enterobacterales</taxon>
        <taxon>Yersiniaceae</taxon>
        <taxon>Ewingella</taxon>
    </lineage>
</organism>
<dbReference type="Proteomes" id="UP000317663">
    <property type="component" value="Unassembled WGS sequence"/>
</dbReference>
<comment type="caution">
    <text evidence="2">The sequence shown here is derived from an EMBL/GenBank/DDBJ whole genome shotgun (WGS) entry which is preliminary data.</text>
</comment>